<proteinExistence type="predicted"/>
<evidence type="ECO:0000313" key="1">
    <source>
        <dbReference type="EMBL" id="CAD1839660.1"/>
    </source>
</evidence>
<gene>
    <name evidence="1" type="ORF">CB5_LOCUS22871</name>
</gene>
<sequence length="126" mass="15111">MHEKLENHKNIAEINLKKQKSQQNFRSNPNRPYSWNRNVVGEDLEEKAWAWRISLPLSLFPPCWCLKAWTWSLQERRYSPLELGLELLRRAFEARFLGLEPSFGLDWKDPSLLSELERDFLLPRVF</sequence>
<dbReference type="EMBL" id="LR862134">
    <property type="protein sequence ID" value="CAD1839660.1"/>
    <property type="molecule type" value="Genomic_DNA"/>
</dbReference>
<accession>A0A6V7Q9E7</accession>
<organism evidence="1">
    <name type="scientific">Ananas comosus var. bracteatus</name>
    <name type="common">red pineapple</name>
    <dbReference type="NCBI Taxonomy" id="296719"/>
    <lineage>
        <taxon>Eukaryota</taxon>
        <taxon>Viridiplantae</taxon>
        <taxon>Streptophyta</taxon>
        <taxon>Embryophyta</taxon>
        <taxon>Tracheophyta</taxon>
        <taxon>Spermatophyta</taxon>
        <taxon>Magnoliopsida</taxon>
        <taxon>Liliopsida</taxon>
        <taxon>Poales</taxon>
        <taxon>Bromeliaceae</taxon>
        <taxon>Bromelioideae</taxon>
        <taxon>Ananas</taxon>
    </lineage>
</organism>
<protein>
    <submittedName>
        <fullName evidence="1">Uncharacterized protein</fullName>
    </submittedName>
</protein>
<name>A0A6V7Q9E7_ANACO</name>
<dbReference type="AlphaFoldDB" id="A0A6V7Q9E7"/>
<reference evidence="1" key="1">
    <citation type="submission" date="2020-07" db="EMBL/GenBank/DDBJ databases">
        <authorList>
            <person name="Lin J."/>
        </authorList>
    </citation>
    <scope>NUCLEOTIDE SEQUENCE</scope>
</reference>